<dbReference type="STRING" id="569365.A0A0D2AWB0"/>
<dbReference type="EMBL" id="KN847042">
    <property type="protein sequence ID" value="KIW29537.1"/>
    <property type="molecule type" value="Genomic_DNA"/>
</dbReference>
<evidence type="ECO:0000259" key="5">
    <source>
        <dbReference type="PROSITE" id="PS50263"/>
    </source>
</evidence>
<dbReference type="GO" id="GO:0005634">
    <property type="term" value="C:nucleus"/>
    <property type="evidence" value="ECO:0007669"/>
    <property type="project" value="TreeGrafter"/>
</dbReference>
<dbReference type="InterPro" id="IPR044149">
    <property type="entry name" value="Nitrilases_CHs"/>
</dbReference>
<dbReference type="PANTHER" id="PTHR31644">
    <property type="entry name" value="TRANSCRIPTIONAL ACTIVATOR ARO80-RELATED"/>
    <property type="match status" value="1"/>
</dbReference>
<dbReference type="GO" id="GO:0008270">
    <property type="term" value="F:zinc ion binding"/>
    <property type="evidence" value="ECO:0007669"/>
    <property type="project" value="InterPro"/>
</dbReference>
<name>A0A0D2AWB0_9EURO</name>
<evidence type="ECO:0000256" key="1">
    <source>
        <dbReference type="ARBA" id="ARBA00008129"/>
    </source>
</evidence>
<dbReference type="Gene3D" id="3.60.110.10">
    <property type="entry name" value="Carbon-nitrogen hydrolase"/>
    <property type="match status" value="1"/>
</dbReference>
<dbReference type="GO" id="GO:0003677">
    <property type="term" value="F:DNA binding"/>
    <property type="evidence" value="ECO:0007669"/>
    <property type="project" value="UniProtKB-KW"/>
</dbReference>
<feature type="region of interest" description="Disordered" evidence="4">
    <location>
        <begin position="470"/>
        <end position="507"/>
    </location>
</feature>
<dbReference type="InterPro" id="IPR036864">
    <property type="entry name" value="Zn2-C6_fun-type_DNA-bd_sf"/>
</dbReference>
<dbReference type="AlphaFoldDB" id="A0A0D2AWB0"/>
<keyword evidence="7" id="KW-1185">Reference proteome</keyword>
<dbReference type="GO" id="GO:0003824">
    <property type="term" value="F:catalytic activity"/>
    <property type="evidence" value="ECO:0007669"/>
    <property type="project" value="InterPro"/>
</dbReference>
<evidence type="ECO:0000256" key="4">
    <source>
        <dbReference type="SAM" id="MobiDB-lite"/>
    </source>
</evidence>
<protein>
    <recommendedName>
        <fullName evidence="5">CN hydrolase domain-containing protein</fullName>
    </recommendedName>
</protein>
<feature type="region of interest" description="Disordered" evidence="4">
    <location>
        <begin position="1057"/>
        <end position="1082"/>
    </location>
</feature>
<dbReference type="Proteomes" id="UP000054466">
    <property type="component" value="Unassembled WGS sequence"/>
</dbReference>
<dbReference type="PROSITE" id="PS50263">
    <property type="entry name" value="CN_HYDROLASE"/>
    <property type="match status" value="1"/>
</dbReference>
<dbReference type="Gene3D" id="4.10.240.10">
    <property type="entry name" value="Zn(2)-C6 fungal-type DNA-binding domain"/>
    <property type="match status" value="1"/>
</dbReference>
<gene>
    <name evidence="6" type="ORF">PV07_05349</name>
</gene>
<feature type="region of interest" description="Disordered" evidence="4">
    <location>
        <begin position="395"/>
        <end position="437"/>
    </location>
</feature>
<dbReference type="InterPro" id="IPR052780">
    <property type="entry name" value="AAA_Catabolism_Regulators"/>
</dbReference>
<evidence type="ECO:0000256" key="2">
    <source>
        <dbReference type="ARBA" id="ARBA00023125"/>
    </source>
</evidence>
<dbReference type="GeneID" id="27344543"/>
<feature type="domain" description="CN hydrolase" evidence="5">
    <location>
        <begin position="5"/>
        <end position="322"/>
    </location>
</feature>
<dbReference type="GO" id="GO:0045944">
    <property type="term" value="P:positive regulation of transcription by RNA polymerase II"/>
    <property type="evidence" value="ECO:0007669"/>
    <property type="project" value="TreeGrafter"/>
</dbReference>
<evidence type="ECO:0000256" key="3">
    <source>
        <dbReference type="ARBA" id="ARBA00023242"/>
    </source>
</evidence>
<evidence type="ECO:0000313" key="6">
    <source>
        <dbReference type="EMBL" id="KIW29537.1"/>
    </source>
</evidence>
<sequence length="1128" mass="126501">MSPSFRVAACHVSPILLNAADTTAKCISLINEAADNKAHLVVFPETYIPAFPYWTPVISPSEGHEFFIKMAKESVYVDGDEIKAVCVAAKERKIYVSLGISEKVKYSSATLFNANIIVSPEGKIVVHHRKLVPTFMEKLIWSMGDGHGLKVIGCQPLNSDQPIARVGALICGENTNPLARYTLIAQGEQFHISTWPAKAPAVLPPQSEDSKGPHKPVLGVYDNIVLNRQRCISQCVEGKCFGLLCASFMSQQMIDTLVSMAPESRKEIMKTVMEQSAQAETLFIGPSGHPIQGFTVDKQTGQLHGAEVLRYQEGILYADLDMDDTIEGKQYHDVVGSYQRLDIFDLKVRCIVDNTEAPTLPCARCKRMNLECAFTQPGQPGLRGTRKSLKRTREEFSESQFDPARQPCPRIRTEGFGTDDNEASLQTSPRVDEAEETSGCRGTYAIIEDAVHDSTDAFNAVIRVYGTTKDSDRVRTNSSRDANLHQTTGTPSPSATRHEPAQTVSPDHVLSVGKPRRNGAIVTVWNDFWLVKHRWLLAEEAAWYIQTFFEKLGPMTSILLQFFADPANHSILITFEPTLCYALMSISTSMFTYPFAGPSSNHQFLHIKCWDITQRLIQRILWAGERGANSRLRTLGSVLALMLLAEWPPRAVQMSTDEILDAVMIDVGHTQARSFATLEDEERHVRISNASQWMVNLSEPVIRWDRLSGMMLGLAESLASELNIRDLHQRLTNKTQSPWENSIDRHSSIAQRYKNRQARIRLMLEIHSSILSMRVKPFSAGAKEVLDTDIGVLEELSRHNEGLESSQLLALCKLGRLGDISRSAKDILFQRQQPMGSTLRAGDRNVWLQHFFTLLQAWYDDFVQAQLPHPIHDILDIEYQALQLQMLSLPVQSVSARLLELSHSLFRSTSSSEDALTMYRFITQDPKYSEAARMVQDAIHRSRTLLSTCINLNELHHLHYSPMRVFTRIVFAVTLLLKATCCYPGREDLEASINVVQNMHQILIDSVASRADVLPKIASIISLHLRQFHKLWSRHYSSPRRTTDQDLHSSIIQDLPVPQTAWNPSPAQQADDDGAENEPSQNASLTADLGLDLDSSLLRLLPEDWCEENFEALWLGELSGDGHDTVGF</sequence>
<dbReference type="HOGENOM" id="CLU_279397_0_0_1"/>
<dbReference type="PANTHER" id="PTHR31644:SF2">
    <property type="entry name" value="TRANSCRIPTIONAL ACTIVATOR ARO80-RELATED"/>
    <property type="match status" value="1"/>
</dbReference>
<organism evidence="6 7">
    <name type="scientific">Cladophialophora immunda</name>
    <dbReference type="NCBI Taxonomy" id="569365"/>
    <lineage>
        <taxon>Eukaryota</taxon>
        <taxon>Fungi</taxon>
        <taxon>Dikarya</taxon>
        <taxon>Ascomycota</taxon>
        <taxon>Pezizomycotina</taxon>
        <taxon>Eurotiomycetes</taxon>
        <taxon>Chaetothyriomycetidae</taxon>
        <taxon>Chaetothyriales</taxon>
        <taxon>Herpotrichiellaceae</taxon>
        <taxon>Cladophialophora</taxon>
    </lineage>
</organism>
<dbReference type="GO" id="GO:0009074">
    <property type="term" value="P:aromatic amino acid family catabolic process"/>
    <property type="evidence" value="ECO:0007669"/>
    <property type="project" value="TreeGrafter"/>
</dbReference>
<dbReference type="VEuPathDB" id="FungiDB:PV07_05349"/>
<dbReference type="Pfam" id="PF00795">
    <property type="entry name" value="CN_hydrolase"/>
    <property type="match status" value="1"/>
</dbReference>
<dbReference type="CDD" id="cd07564">
    <property type="entry name" value="nitrilases_CHs"/>
    <property type="match status" value="1"/>
</dbReference>
<dbReference type="GO" id="GO:0000981">
    <property type="term" value="F:DNA-binding transcription factor activity, RNA polymerase II-specific"/>
    <property type="evidence" value="ECO:0007669"/>
    <property type="project" value="InterPro"/>
</dbReference>
<dbReference type="RefSeq" id="XP_016249753.1">
    <property type="nucleotide sequence ID" value="XM_016392234.1"/>
</dbReference>
<reference evidence="6 7" key="1">
    <citation type="submission" date="2015-01" db="EMBL/GenBank/DDBJ databases">
        <title>The Genome Sequence of Cladophialophora immunda CBS83496.</title>
        <authorList>
            <consortium name="The Broad Institute Genomics Platform"/>
            <person name="Cuomo C."/>
            <person name="de Hoog S."/>
            <person name="Gorbushina A."/>
            <person name="Stielow B."/>
            <person name="Teixiera M."/>
            <person name="Abouelleil A."/>
            <person name="Chapman S.B."/>
            <person name="Priest M."/>
            <person name="Young S.K."/>
            <person name="Wortman J."/>
            <person name="Nusbaum C."/>
            <person name="Birren B."/>
        </authorList>
    </citation>
    <scope>NUCLEOTIDE SEQUENCE [LARGE SCALE GENOMIC DNA]</scope>
    <source>
        <strain evidence="6 7">CBS 83496</strain>
    </source>
</reference>
<comment type="similarity">
    <text evidence="1">Belongs to the carbon-nitrogen hydrolase superfamily. Nitrilase family.</text>
</comment>
<proteinExistence type="inferred from homology"/>
<keyword evidence="3" id="KW-0539">Nucleus</keyword>
<dbReference type="SUPFAM" id="SSF56317">
    <property type="entry name" value="Carbon-nitrogen hydrolase"/>
    <property type="match status" value="1"/>
</dbReference>
<accession>A0A0D2AWB0</accession>
<evidence type="ECO:0000313" key="7">
    <source>
        <dbReference type="Proteomes" id="UP000054466"/>
    </source>
</evidence>
<feature type="compositionally biased region" description="Polar residues" evidence="4">
    <location>
        <begin position="476"/>
        <end position="495"/>
    </location>
</feature>
<dbReference type="OrthoDB" id="10250282at2759"/>
<dbReference type="InterPro" id="IPR036526">
    <property type="entry name" value="C-N_Hydrolase_sf"/>
</dbReference>
<keyword evidence="2" id="KW-0238">DNA-binding</keyword>
<dbReference type="InterPro" id="IPR003010">
    <property type="entry name" value="C-N_Hydrolase"/>
</dbReference>